<keyword evidence="9" id="KW-1185">Reference proteome</keyword>
<comment type="similarity">
    <text evidence="2">Belongs to the TPX2 family.</text>
</comment>
<accession>A0A834W423</accession>
<evidence type="ECO:0000259" key="7">
    <source>
        <dbReference type="Pfam" id="PF06886"/>
    </source>
</evidence>
<evidence type="ECO:0000313" key="9">
    <source>
        <dbReference type="Proteomes" id="UP000634136"/>
    </source>
</evidence>
<evidence type="ECO:0000256" key="3">
    <source>
        <dbReference type="ARBA" id="ARBA00022490"/>
    </source>
</evidence>
<dbReference type="GO" id="GO:0005874">
    <property type="term" value="C:microtubule"/>
    <property type="evidence" value="ECO:0007669"/>
    <property type="project" value="UniProtKB-KW"/>
</dbReference>
<dbReference type="PANTHER" id="PTHR47067:SF6">
    <property type="entry name" value="PROTEIN WVD2-LIKE 7"/>
    <property type="match status" value="1"/>
</dbReference>
<feature type="compositionally biased region" description="Basic and acidic residues" evidence="6">
    <location>
        <begin position="422"/>
        <end position="447"/>
    </location>
</feature>
<keyword evidence="3" id="KW-0963">Cytoplasm</keyword>
<feature type="region of interest" description="Disordered" evidence="6">
    <location>
        <begin position="320"/>
        <end position="458"/>
    </location>
</feature>
<dbReference type="AlphaFoldDB" id="A0A834W423"/>
<feature type="compositionally biased region" description="Basic and acidic residues" evidence="6">
    <location>
        <begin position="333"/>
        <end position="342"/>
    </location>
</feature>
<feature type="compositionally biased region" description="Polar residues" evidence="6">
    <location>
        <begin position="373"/>
        <end position="386"/>
    </location>
</feature>
<comment type="caution">
    <text evidence="8">The sequence shown here is derived from an EMBL/GenBank/DDBJ whole genome shotgun (WGS) entry which is preliminary data.</text>
</comment>
<keyword evidence="4" id="KW-0493">Microtubule</keyword>
<evidence type="ECO:0000256" key="4">
    <source>
        <dbReference type="ARBA" id="ARBA00022701"/>
    </source>
</evidence>
<evidence type="ECO:0000256" key="2">
    <source>
        <dbReference type="ARBA" id="ARBA00005885"/>
    </source>
</evidence>
<dbReference type="OrthoDB" id="758458at2759"/>
<feature type="compositionally biased region" description="Basic and acidic residues" evidence="6">
    <location>
        <begin position="195"/>
        <end position="219"/>
    </location>
</feature>
<protein>
    <submittedName>
        <fullName evidence="8">Protein WVD2-like 7 isoform X1</fullName>
    </submittedName>
</protein>
<reference evidence="8" key="1">
    <citation type="submission" date="2020-09" db="EMBL/GenBank/DDBJ databases">
        <title>Genome-Enabled Discovery of Anthraquinone Biosynthesis in Senna tora.</title>
        <authorList>
            <person name="Kang S.-H."/>
            <person name="Pandey R.P."/>
            <person name="Lee C.-M."/>
            <person name="Sim J.-S."/>
            <person name="Jeong J.-T."/>
            <person name="Choi B.-S."/>
            <person name="Jung M."/>
            <person name="Ginzburg D."/>
            <person name="Zhao K."/>
            <person name="Won S.Y."/>
            <person name="Oh T.-J."/>
            <person name="Yu Y."/>
            <person name="Kim N.-H."/>
            <person name="Lee O.R."/>
            <person name="Lee T.-H."/>
            <person name="Bashyal P."/>
            <person name="Kim T.-S."/>
            <person name="Lee W.-H."/>
            <person name="Kawkins C."/>
            <person name="Kim C.-K."/>
            <person name="Kim J.S."/>
            <person name="Ahn B.O."/>
            <person name="Rhee S.Y."/>
            <person name="Sohng J.K."/>
        </authorList>
    </citation>
    <scope>NUCLEOTIDE SEQUENCE</scope>
    <source>
        <tissue evidence="8">Leaf</tissue>
    </source>
</reference>
<feature type="compositionally biased region" description="Polar residues" evidence="6">
    <location>
        <begin position="183"/>
        <end position="194"/>
    </location>
</feature>
<dbReference type="InterPro" id="IPR027329">
    <property type="entry name" value="TPX2_C"/>
</dbReference>
<name>A0A834W423_9FABA</name>
<keyword evidence="5" id="KW-0206">Cytoskeleton</keyword>
<proteinExistence type="inferred from homology"/>
<gene>
    <name evidence="8" type="ORF">G2W53_035505</name>
</gene>
<evidence type="ECO:0000256" key="6">
    <source>
        <dbReference type="SAM" id="MobiDB-lite"/>
    </source>
</evidence>
<feature type="domain" description="TPX2 C-terminal" evidence="7">
    <location>
        <begin position="299"/>
        <end position="332"/>
    </location>
</feature>
<dbReference type="PANTHER" id="PTHR47067">
    <property type="entry name" value="TPX2 (TARGETING PROTEIN FOR XKLP2) PROTEIN FAMILY-RELATED"/>
    <property type="match status" value="1"/>
</dbReference>
<dbReference type="InterPro" id="IPR044216">
    <property type="entry name" value="WDL7"/>
</dbReference>
<feature type="region of interest" description="Disordered" evidence="6">
    <location>
        <begin position="172"/>
        <end position="219"/>
    </location>
</feature>
<dbReference type="Proteomes" id="UP000634136">
    <property type="component" value="Unassembled WGS sequence"/>
</dbReference>
<organism evidence="8 9">
    <name type="scientific">Senna tora</name>
    <dbReference type="NCBI Taxonomy" id="362788"/>
    <lineage>
        <taxon>Eukaryota</taxon>
        <taxon>Viridiplantae</taxon>
        <taxon>Streptophyta</taxon>
        <taxon>Embryophyta</taxon>
        <taxon>Tracheophyta</taxon>
        <taxon>Spermatophyta</taxon>
        <taxon>Magnoliopsida</taxon>
        <taxon>eudicotyledons</taxon>
        <taxon>Gunneridae</taxon>
        <taxon>Pentapetalae</taxon>
        <taxon>rosids</taxon>
        <taxon>fabids</taxon>
        <taxon>Fabales</taxon>
        <taxon>Fabaceae</taxon>
        <taxon>Caesalpinioideae</taxon>
        <taxon>Cassia clade</taxon>
        <taxon>Senna</taxon>
    </lineage>
</organism>
<evidence type="ECO:0000313" key="8">
    <source>
        <dbReference type="EMBL" id="KAF7808762.1"/>
    </source>
</evidence>
<evidence type="ECO:0000256" key="5">
    <source>
        <dbReference type="ARBA" id="ARBA00023212"/>
    </source>
</evidence>
<comment type="subcellular location">
    <subcellularLocation>
        <location evidence="1">Cytoplasm</location>
        <location evidence="1">Cytoskeleton</location>
    </subcellularLocation>
</comment>
<dbReference type="Pfam" id="PF06886">
    <property type="entry name" value="TPX2"/>
    <property type="match status" value="1"/>
</dbReference>
<evidence type="ECO:0000256" key="1">
    <source>
        <dbReference type="ARBA" id="ARBA00004245"/>
    </source>
</evidence>
<sequence>MAGEVEESFNLNFQVDKQADSIHSGSVSFGRFEKEPLSWERRSSFSHNKYLEEVERFSKPGSVFEKKAYFEAHFKKKGLFGILPSASNDDTVNMYKRHEDTGNSDELLKTENMTVNEAIGSVEETTLHNIMNSSPKETMPIPEVKSSATKNVQIRKTNSSKSSRDLHARILHGRANTEKNASKLATLSTGSMSRTLKDVSRSEEKVIHESKSEKVSRAKKAPESLPCVLKADSRRIQEVKRVNHTVKSTKSDLIRPMASTFNFKSSERAERRKEASDLESFHYLFLGLKCTFGPSSFIKEKTDSEIKKLRKSLNFKATPMPSFYGRALPSHSDGNKDVPKDRKSNKKVQKPKCQGSEAESLSSNLKTRKDQTANKSTASTTQQNISVEKGPPTTGEACSICPAQPTNKNRLPNSVTNNQSYGKKEKESNKGKQKGEGTSKQRNEIRKMSMRSNNGVQS</sequence>
<feature type="compositionally biased region" description="Polar residues" evidence="6">
    <location>
        <begin position="404"/>
        <end position="421"/>
    </location>
</feature>
<dbReference type="EMBL" id="JAAIUW010000011">
    <property type="protein sequence ID" value="KAF7808762.1"/>
    <property type="molecule type" value="Genomic_DNA"/>
</dbReference>